<evidence type="ECO:0000256" key="7">
    <source>
        <dbReference type="SAM" id="Coils"/>
    </source>
</evidence>
<dbReference type="InterPro" id="IPR004827">
    <property type="entry name" value="bZIP"/>
</dbReference>
<dbReference type="PROSITE" id="PS50217">
    <property type="entry name" value="BZIP"/>
    <property type="match status" value="1"/>
</dbReference>
<keyword evidence="11" id="KW-1185">Reference proteome</keyword>
<dbReference type="Gramene" id="Pp3c21_5770V3.5">
    <property type="protein sequence ID" value="PAC:32916715.CDS.1"/>
    <property type="gene ID" value="Pp3c21_5770"/>
</dbReference>
<evidence type="ECO:0000256" key="3">
    <source>
        <dbReference type="ARBA" id="ARBA00023015"/>
    </source>
</evidence>
<feature type="region of interest" description="Disordered" evidence="8">
    <location>
        <begin position="363"/>
        <end position="432"/>
    </location>
</feature>
<feature type="compositionally biased region" description="Acidic residues" evidence="8">
    <location>
        <begin position="178"/>
        <end position="188"/>
    </location>
</feature>
<feature type="compositionally biased region" description="Low complexity" evidence="8">
    <location>
        <begin position="1"/>
        <end position="35"/>
    </location>
</feature>
<sequence length="432" mass="43868">MGAAGETATAPPAASKGPKTSSGPPTSGATTSPTPIASHDPNAQAGAAGYNEWLAAFQAYYQAGAQPPAGGFPHPYMWGGQPMMPPPYGGPHPSYGAMYPPGGMYGHPMYGQYGTPTPDGMAGAEQGADGKAEAKGSDGGKAAPLKRSKGSKSSLQLLKVSDSGGKGNGVSQSVSNGEEGEHDGETGSDEGGSTDASREENAQNLLGGKRSFEQLAMEAVGAPAYMGTPGGAAGVPGGAVGTPGPGGSLDMSLDYWTAGSVPQAKGAMRASGSPSTSAPPAEMWLTDEREVKRQRRKQSNRESARRSRLRKQAECEELGMRVDSLTVENVSLRTELSRMTEECKRLQAENSSLMHKVRGISGAEMGGAAGSGDVASAGGDNEAVVSAKEIEESQSNGNGHATKARDEKSGGKGNGSVDVGVIDRWIGGPGVL</sequence>
<proteinExistence type="inferred from homology"/>
<comment type="similarity">
    <text evidence="2">Belongs to the bZIP family.</text>
</comment>
<dbReference type="SMART" id="SM00338">
    <property type="entry name" value="BRLZ"/>
    <property type="match status" value="1"/>
</dbReference>
<comment type="subcellular location">
    <subcellularLocation>
        <location evidence="1">Nucleus</location>
    </subcellularLocation>
</comment>
<feature type="domain" description="BZIP" evidence="9">
    <location>
        <begin position="290"/>
        <end position="353"/>
    </location>
</feature>
<keyword evidence="5" id="KW-0804">Transcription</keyword>
<evidence type="ECO:0000256" key="1">
    <source>
        <dbReference type="ARBA" id="ARBA00004123"/>
    </source>
</evidence>
<dbReference type="CDD" id="cd14702">
    <property type="entry name" value="bZIP_plant_GBF1"/>
    <property type="match status" value="1"/>
</dbReference>
<feature type="region of interest" description="Disordered" evidence="8">
    <location>
        <begin position="265"/>
        <end position="310"/>
    </location>
</feature>
<dbReference type="GO" id="GO:0006355">
    <property type="term" value="P:regulation of DNA-templated transcription"/>
    <property type="evidence" value="ECO:0000318"/>
    <property type="project" value="GO_Central"/>
</dbReference>
<evidence type="ECO:0000313" key="11">
    <source>
        <dbReference type="Proteomes" id="UP000006727"/>
    </source>
</evidence>
<evidence type="ECO:0000256" key="4">
    <source>
        <dbReference type="ARBA" id="ARBA00023125"/>
    </source>
</evidence>
<dbReference type="FunFam" id="1.20.5.170:FF:000020">
    <property type="entry name" value="BZIP transcription factor"/>
    <property type="match status" value="1"/>
</dbReference>
<dbReference type="GO" id="GO:0000976">
    <property type="term" value="F:transcription cis-regulatory region binding"/>
    <property type="evidence" value="ECO:0007669"/>
    <property type="project" value="UniProtKB-ARBA"/>
</dbReference>
<gene>
    <name evidence="10" type="primary">LOC112274226</name>
</gene>
<dbReference type="InParanoid" id="A0A7I3Z2Q6"/>
<dbReference type="GO" id="GO:0005634">
    <property type="term" value="C:nucleus"/>
    <property type="evidence" value="ECO:0000318"/>
    <property type="project" value="GO_Central"/>
</dbReference>
<dbReference type="InterPro" id="IPR012900">
    <property type="entry name" value="MFMR"/>
</dbReference>
<evidence type="ECO:0000313" key="10">
    <source>
        <dbReference type="EnsemblPlants" id="PAC:32916715.CDS.1"/>
    </source>
</evidence>
<dbReference type="GO" id="GO:0043565">
    <property type="term" value="F:sequence-specific DNA binding"/>
    <property type="evidence" value="ECO:0000318"/>
    <property type="project" value="GO_Central"/>
</dbReference>
<dbReference type="SUPFAM" id="SSF57959">
    <property type="entry name" value="Leucine zipper domain"/>
    <property type="match status" value="1"/>
</dbReference>
<organism evidence="10 11">
    <name type="scientific">Physcomitrium patens</name>
    <name type="common">Spreading-leaved earth moss</name>
    <name type="synonym">Physcomitrella patens</name>
    <dbReference type="NCBI Taxonomy" id="3218"/>
    <lineage>
        <taxon>Eukaryota</taxon>
        <taxon>Viridiplantae</taxon>
        <taxon>Streptophyta</taxon>
        <taxon>Embryophyta</taxon>
        <taxon>Bryophyta</taxon>
        <taxon>Bryophytina</taxon>
        <taxon>Bryopsida</taxon>
        <taxon>Funariidae</taxon>
        <taxon>Funariales</taxon>
        <taxon>Funariaceae</taxon>
        <taxon>Physcomitrium</taxon>
    </lineage>
</organism>
<feature type="compositionally biased region" description="Basic and acidic residues" evidence="8">
    <location>
        <begin position="299"/>
        <end position="310"/>
    </location>
</feature>
<evidence type="ECO:0000256" key="5">
    <source>
        <dbReference type="ARBA" id="ARBA00023163"/>
    </source>
</evidence>
<dbReference type="AlphaFoldDB" id="A0A7I3Z2Q6"/>
<keyword evidence="6" id="KW-0539">Nucleus</keyword>
<reference evidence="10 11" key="1">
    <citation type="journal article" date="2008" name="Science">
        <title>The Physcomitrella genome reveals evolutionary insights into the conquest of land by plants.</title>
        <authorList>
            <person name="Rensing S."/>
            <person name="Lang D."/>
            <person name="Zimmer A."/>
            <person name="Terry A."/>
            <person name="Salamov A."/>
            <person name="Shapiro H."/>
            <person name="Nishiyama T."/>
            <person name="Perroud P.-F."/>
            <person name="Lindquist E."/>
            <person name="Kamisugi Y."/>
            <person name="Tanahashi T."/>
            <person name="Sakakibara K."/>
            <person name="Fujita T."/>
            <person name="Oishi K."/>
            <person name="Shin-I T."/>
            <person name="Kuroki Y."/>
            <person name="Toyoda A."/>
            <person name="Suzuki Y."/>
            <person name="Hashimoto A."/>
            <person name="Yamaguchi K."/>
            <person name="Sugano A."/>
            <person name="Kohara Y."/>
            <person name="Fujiyama A."/>
            <person name="Anterola A."/>
            <person name="Aoki S."/>
            <person name="Ashton N."/>
            <person name="Barbazuk W.B."/>
            <person name="Barker E."/>
            <person name="Bennetzen J."/>
            <person name="Bezanilla M."/>
            <person name="Blankenship R."/>
            <person name="Cho S.H."/>
            <person name="Dutcher S."/>
            <person name="Estelle M."/>
            <person name="Fawcett J.A."/>
            <person name="Gundlach H."/>
            <person name="Hanada K."/>
            <person name="Heyl A."/>
            <person name="Hicks K.A."/>
            <person name="Hugh J."/>
            <person name="Lohr M."/>
            <person name="Mayer K."/>
            <person name="Melkozernov A."/>
            <person name="Murata T."/>
            <person name="Nelson D."/>
            <person name="Pils B."/>
            <person name="Prigge M."/>
            <person name="Reiss B."/>
            <person name="Renner T."/>
            <person name="Rombauts S."/>
            <person name="Rushton P."/>
            <person name="Sanderfoot A."/>
            <person name="Schween G."/>
            <person name="Shiu S.-H."/>
            <person name="Stueber K."/>
            <person name="Theodoulou F.L."/>
            <person name="Tu H."/>
            <person name="Van de Peer Y."/>
            <person name="Verrier P.J."/>
            <person name="Waters E."/>
            <person name="Wood A."/>
            <person name="Yang L."/>
            <person name="Cove D."/>
            <person name="Cuming A."/>
            <person name="Hasebe M."/>
            <person name="Lucas S."/>
            <person name="Mishler D.B."/>
            <person name="Reski R."/>
            <person name="Grigoriev I."/>
            <person name="Quatrano R.S."/>
            <person name="Boore J.L."/>
        </authorList>
    </citation>
    <scope>NUCLEOTIDE SEQUENCE [LARGE SCALE GENOMIC DNA]</scope>
    <source>
        <strain evidence="10 11">cv. Gransden 2004</strain>
    </source>
</reference>
<dbReference type="PANTHER" id="PTHR45967">
    <property type="entry name" value="G-BOX-BINDING FACTOR 3-RELATED"/>
    <property type="match status" value="1"/>
</dbReference>
<feature type="compositionally biased region" description="Low complexity" evidence="8">
    <location>
        <begin position="270"/>
        <end position="281"/>
    </location>
</feature>
<evidence type="ECO:0000256" key="6">
    <source>
        <dbReference type="ARBA" id="ARBA00023242"/>
    </source>
</evidence>
<protein>
    <recommendedName>
        <fullName evidence="9">BZIP domain-containing protein</fullName>
    </recommendedName>
</protein>
<dbReference type="InterPro" id="IPR044827">
    <property type="entry name" value="GBF-like"/>
</dbReference>
<keyword evidence="4" id="KW-0238">DNA-binding</keyword>
<dbReference type="InterPro" id="IPR045314">
    <property type="entry name" value="bZIP_plant_GBF1"/>
</dbReference>
<keyword evidence="7" id="KW-0175">Coiled coil</keyword>
<dbReference type="Proteomes" id="UP000006727">
    <property type="component" value="Chromosome 21"/>
</dbReference>
<name>A0A7I3Z2Q6_PHYPA</name>
<feature type="coiled-coil region" evidence="7">
    <location>
        <begin position="322"/>
        <end position="356"/>
    </location>
</feature>
<dbReference type="Pfam" id="PF00170">
    <property type="entry name" value="bZIP_1"/>
    <property type="match status" value="1"/>
</dbReference>
<reference evidence="10" key="3">
    <citation type="submission" date="2020-12" db="UniProtKB">
        <authorList>
            <consortium name="EnsemblPlants"/>
        </authorList>
    </citation>
    <scope>IDENTIFICATION</scope>
</reference>
<evidence type="ECO:0000259" key="9">
    <source>
        <dbReference type="PROSITE" id="PS50217"/>
    </source>
</evidence>
<feature type="compositionally biased region" description="Low complexity" evidence="8">
    <location>
        <begin position="371"/>
        <end position="380"/>
    </location>
</feature>
<dbReference type="GO" id="GO:0003700">
    <property type="term" value="F:DNA-binding transcription factor activity"/>
    <property type="evidence" value="ECO:0007669"/>
    <property type="project" value="InterPro"/>
</dbReference>
<evidence type="ECO:0000256" key="2">
    <source>
        <dbReference type="ARBA" id="ARBA00007163"/>
    </source>
</evidence>
<reference evidence="10 11" key="2">
    <citation type="journal article" date="2018" name="Plant J.">
        <title>The Physcomitrella patens chromosome-scale assembly reveals moss genome structure and evolution.</title>
        <authorList>
            <person name="Lang D."/>
            <person name="Ullrich K.K."/>
            <person name="Murat F."/>
            <person name="Fuchs J."/>
            <person name="Jenkins J."/>
            <person name="Haas F.B."/>
            <person name="Piednoel M."/>
            <person name="Gundlach H."/>
            <person name="Van Bel M."/>
            <person name="Meyberg R."/>
            <person name="Vives C."/>
            <person name="Morata J."/>
            <person name="Symeonidi A."/>
            <person name="Hiss M."/>
            <person name="Muchero W."/>
            <person name="Kamisugi Y."/>
            <person name="Saleh O."/>
            <person name="Blanc G."/>
            <person name="Decker E.L."/>
            <person name="van Gessel N."/>
            <person name="Grimwood J."/>
            <person name="Hayes R.D."/>
            <person name="Graham S.W."/>
            <person name="Gunter L.E."/>
            <person name="McDaniel S.F."/>
            <person name="Hoernstein S.N.W."/>
            <person name="Larsson A."/>
            <person name="Li F.W."/>
            <person name="Perroud P.F."/>
            <person name="Phillips J."/>
            <person name="Ranjan P."/>
            <person name="Rokshar D.S."/>
            <person name="Rothfels C.J."/>
            <person name="Schneider L."/>
            <person name="Shu S."/>
            <person name="Stevenson D.W."/>
            <person name="Thummler F."/>
            <person name="Tillich M."/>
            <person name="Villarreal Aguilar J.C."/>
            <person name="Widiez T."/>
            <person name="Wong G.K."/>
            <person name="Wymore A."/>
            <person name="Zhang Y."/>
            <person name="Zimmer A.D."/>
            <person name="Quatrano R.S."/>
            <person name="Mayer K.F.X."/>
            <person name="Goodstein D."/>
            <person name="Casacuberta J.M."/>
            <person name="Vandepoele K."/>
            <person name="Reski R."/>
            <person name="Cuming A.C."/>
            <person name="Tuskan G.A."/>
            <person name="Maumus F."/>
            <person name="Salse J."/>
            <person name="Schmutz J."/>
            <person name="Rensing S.A."/>
        </authorList>
    </citation>
    <scope>NUCLEOTIDE SEQUENCE [LARGE SCALE GENOMIC DNA]</scope>
    <source>
        <strain evidence="10 11">cv. Gransden 2004</strain>
    </source>
</reference>
<dbReference type="PROSITE" id="PS00036">
    <property type="entry name" value="BZIP_BASIC"/>
    <property type="match status" value="1"/>
</dbReference>
<dbReference type="EnsemblPlants" id="Pp3c21_5770V3.5">
    <property type="protein sequence ID" value="PAC:32916715.CDS.1"/>
    <property type="gene ID" value="Pp3c21_5770"/>
</dbReference>
<feature type="compositionally biased region" description="Basic and acidic residues" evidence="8">
    <location>
        <begin position="128"/>
        <end position="138"/>
    </location>
</feature>
<feature type="region of interest" description="Disordered" evidence="8">
    <location>
        <begin position="116"/>
        <end position="200"/>
    </location>
</feature>
<dbReference type="OMA" id="YMWGQHM"/>
<evidence type="ECO:0000256" key="8">
    <source>
        <dbReference type="SAM" id="MobiDB-lite"/>
    </source>
</evidence>
<dbReference type="InterPro" id="IPR046347">
    <property type="entry name" value="bZIP_sf"/>
</dbReference>
<dbReference type="Pfam" id="PF07777">
    <property type="entry name" value="MFMR"/>
    <property type="match status" value="1"/>
</dbReference>
<dbReference type="FunCoup" id="A0A7I3Z2Q6">
    <property type="interactions" value="2062"/>
</dbReference>
<dbReference type="EMBL" id="ABEU02000021">
    <property type="status" value="NOT_ANNOTATED_CDS"/>
    <property type="molecule type" value="Genomic_DNA"/>
</dbReference>
<feature type="compositionally biased region" description="Low complexity" evidence="8">
    <location>
        <begin position="151"/>
        <end position="163"/>
    </location>
</feature>
<feature type="region of interest" description="Disordered" evidence="8">
    <location>
        <begin position="1"/>
        <end position="44"/>
    </location>
</feature>
<dbReference type="PANTHER" id="PTHR45967:SF38">
    <property type="entry name" value="G-BOX-BINDING FACTOR 2"/>
    <property type="match status" value="1"/>
</dbReference>
<keyword evidence="3" id="KW-0805">Transcription regulation</keyword>
<accession>A0A7I3Z2Q6</accession>
<dbReference type="Gene3D" id="1.20.5.170">
    <property type="match status" value="1"/>
</dbReference>